<gene>
    <name evidence="7" type="ORF">DZC52_08110</name>
</gene>
<dbReference type="Proteomes" id="UP000260351">
    <property type="component" value="Unassembled WGS sequence"/>
</dbReference>
<dbReference type="RefSeq" id="WP_116650632.1">
    <property type="nucleotide sequence ID" value="NZ_QUZK01000035.1"/>
</dbReference>
<reference evidence="7 8" key="1">
    <citation type="submission" date="2018-08" db="EMBL/GenBank/DDBJ databases">
        <title>Wenzhouxiangella salilacus sp. nov., a novel bacterium isolated from a saline lake in Xinjiang Province, China.</title>
        <authorList>
            <person name="Han S."/>
        </authorList>
    </citation>
    <scope>NUCLEOTIDE SEQUENCE [LARGE SCALE GENOMIC DNA]</scope>
    <source>
        <strain evidence="7 8">XDB06</strain>
    </source>
</reference>
<dbReference type="OrthoDB" id="9801421at2"/>
<dbReference type="PRINTS" id="PR00862">
    <property type="entry name" value="PROLIGOPTASE"/>
</dbReference>
<dbReference type="GO" id="GO:0006508">
    <property type="term" value="P:proteolysis"/>
    <property type="evidence" value="ECO:0007669"/>
    <property type="project" value="UniProtKB-KW"/>
</dbReference>
<dbReference type="GO" id="GO:0004252">
    <property type="term" value="F:serine-type endopeptidase activity"/>
    <property type="evidence" value="ECO:0007669"/>
    <property type="project" value="InterPro"/>
</dbReference>
<dbReference type="InterPro" id="IPR051167">
    <property type="entry name" value="Prolyl_oligopep/macrocyclase"/>
</dbReference>
<evidence type="ECO:0000256" key="4">
    <source>
        <dbReference type="SAM" id="SignalP"/>
    </source>
</evidence>
<dbReference type="Pfam" id="PF02897">
    <property type="entry name" value="Peptidase_S9_N"/>
    <property type="match status" value="1"/>
</dbReference>
<dbReference type="Gene3D" id="3.40.50.1820">
    <property type="entry name" value="alpha/beta hydrolase"/>
    <property type="match status" value="1"/>
</dbReference>
<dbReference type="AlphaFoldDB" id="A0A3E1K8S1"/>
<evidence type="ECO:0000259" key="5">
    <source>
        <dbReference type="Pfam" id="PF00326"/>
    </source>
</evidence>
<dbReference type="PANTHER" id="PTHR42881:SF13">
    <property type="entry name" value="PROLYL ENDOPEPTIDASE"/>
    <property type="match status" value="1"/>
</dbReference>
<sequence length="700" mass="77682">MKKLSAVLLTAGLLAPVVTMAHDDPWLWLENVEGENALAWARGQNERSLDVIQSHPLFEPIHERALEILTSDERIAYPSLMGGEIYNFWRDDEHVRGIWRKTSLESYRGESPGWDVILDVDALAEREERNWVWAGSNCRYPAYDRCIVGLSIGGADAAVRREFDLETREFVDDGFRLDESKSSITWRDRDSVFVGPAYTDEQVTDSGYPRTVRVWRRGTDLAEAETVFEGEKGDVGVFSARIHDGDDHYDVITRAPTFFTREYYLFEDGEAKRLNVPADAELSGVIDGQLLVDLKSDWTVGEHTFAQGALVAAPVESFLADAPALEVLIQPGARQSINGVSTTDGAVLVNLLDNVNGKLLSFTREDGRWRQKELEVPQMGTISVVTADDRSNRFFYNYTGFLTPSTLFEADAVADTHREVRAEPAWFDAEGMEVAQHEAESADGTMIPYFVVTPSGYEADGANPTLLSAYGGFEVSRTPYYSGVTGTAWLERGGVFVLANIRGGGEFGPRWHQAALKENRQRAYDDLIAVSEDLVERNITSPEHLGIQGGSNGGLLVGAVMVQRPDLYNAVVCQVPLLDMKRFHKLLAGASWMGEYGNPDDPEQWAYISEYSPYQNVSADGEYPKAFFTTSTRDDRVHPGHARKMVARMLDQGHDVLYYENIEGGHGGAANLKQRAFLSGLIYAYLHERLGSAGESNAGG</sequence>
<keyword evidence="2" id="KW-0378">Hydrolase</keyword>
<dbReference type="InterPro" id="IPR023302">
    <property type="entry name" value="Pept_S9A_N"/>
</dbReference>
<feature type="signal peptide" evidence="4">
    <location>
        <begin position="1"/>
        <end position="21"/>
    </location>
</feature>
<organism evidence="7 8">
    <name type="scientific">Wenzhouxiangella sediminis</name>
    <dbReference type="NCBI Taxonomy" id="1792836"/>
    <lineage>
        <taxon>Bacteria</taxon>
        <taxon>Pseudomonadati</taxon>
        <taxon>Pseudomonadota</taxon>
        <taxon>Gammaproteobacteria</taxon>
        <taxon>Chromatiales</taxon>
        <taxon>Wenzhouxiangellaceae</taxon>
        <taxon>Wenzhouxiangella</taxon>
    </lineage>
</organism>
<dbReference type="Gene3D" id="2.130.10.120">
    <property type="entry name" value="Prolyl oligopeptidase, N-terminal domain"/>
    <property type="match status" value="1"/>
</dbReference>
<dbReference type="SUPFAM" id="SSF50993">
    <property type="entry name" value="Peptidase/esterase 'gauge' domain"/>
    <property type="match status" value="1"/>
</dbReference>
<dbReference type="InterPro" id="IPR001375">
    <property type="entry name" value="Peptidase_S9_cat"/>
</dbReference>
<evidence type="ECO:0000313" key="7">
    <source>
        <dbReference type="EMBL" id="RFF30439.1"/>
    </source>
</evidence>
<name>A0A3E1K8S1_9GAMM</name>
<feature type="domain" description="Peptidase S9 prolyl oligopeptidase catalytic" evidence="5">
    <location>
        <begin position="487"/>
        <end position="691"/>
    </location>
</feature>
<dbReference type="GO" id="GO:0005829">
    <property type="term" value="C:cytosol"/>
    <property type="evidence" value="ECO:0007669"/>
    <property type="project" value="TreeGrafter"/>
</dbReference>
<keyword evidence="4" id="KW-0732">Signal</keyword>
<dbReference type="PANTHER" id="PTHR42881">
    <property type="entry name" value="PROLYL ENDOPEPTIDASE"/>
    <property type="match status" value="1"/>
</dbReference>
<proteinExistence type="predicted"/>
<dbReference type="InterPro" id="IPR029058">
    <property type="entry name" value="AB_hydrolase_fold"/>
</dbReference>
<comment type="caution">
    <text evidence="7">The sequence shown here is derived from an EMBL/GenBank/DDBJ whole genome shotgun (WGS) entry which is preliminary data.</text>
</comment>
<dbReference type="SUPFAM" id="SSF53474">
    <property type="entry name" value="alpha/beta-Hydrolases"/>
    <property type="match status" value="1"/>
</dbReference>
<dbReference type="InterPro" id="IPR002470">
    <property type="entry name" value="Peptidase_S9A"/>
</dbReference>
<dbReference type="EMBL" id="QUZK01000035">
    <property type="protein sequence ID" value="RFF30439.1"/>
    <property type="molecule type" value="Genomic_DNA"/>
</dbReference>
<dbReference type="Pfam" id="PF00326">
    <property type="entry name" value="Peptidase_S9"/>
    <property type="match status" value="1"/>
</dbReference>
<protein>
    <submittedName>
        <fullName evidence="7">S9 family peptidase</fullName>
    </submittedName>
</protein>
<keyword evidence="8" id="KW-1185">Reference proteome</keyword>
<accession>A0A3E1K8S1</accession>
<feature type="chain" id="PRO_5017588514" evidence="4">
    <location>
        <begin position="22"/>
        <end position="700"/>
    </location>
</feature>
<dbReference type="GO" id="GO:0070012">
    <property type="term" value="F:oligopeptidase activity"/>
    <property type="evidence" value="ECO:0007669"/>
    <property type="project" value="TreeGrafter"/>
</dbReference>
<keyword evidence="3" id="KW-0720">Serine protease</keyword>
<evidence type="ECO:0000256" key="2">
    <source>
        <dbReference type="ARBA" id="ARBA00022801"/>
    </source>
</evidence>
<feature type="domain" description="Peptidase S9A N-terminal" evidence="6">
    <location>
        <begin position="23"/>
        <end position="417"/>
    </location>
</feature>
<evidence type="ECO:0000313" key="8">
    <source>
        <dbReference type="Proteomes" id="UP000260351"/>
    </source>
</evidence>
<evidence type="ECO:0000256" key="1">
    <source>
        <dbReference type="ARBA" id="ARBA00022670"/>
    </source>
</evidence>
<keyword evidence="1" id="KW-0645">Protease</keyword>
<evidence type="ECO:0000256" key="3">
    <source>
        <dbReference type="ARBA" id="ARBA00022825"/>
    </source>
</evidence>
<evidence type="ECO:0000259" key="6">
    <source>
        <dbReference type="Pfam" id="PF02897"/>
    </source>
</evidence>